<evidence type="ECO:0000256" key="1">
    <source>
        <dbReference type="ARBA" id="ARBA00022737"/>
    </source>
</evidence>
<evidence type="ECO:0000259" key="3">
    <source>
        <dbReference type="Pfam" id="PF00626"/>
    </source>
</evidence>
<dbReference type="OrthoDB" id="6375767at2759"/>
<dbReference type="Proteomes" id="UP001152799">
    <property type="component" value="Chromosome 10"/>
</dbReference>
<dbReference type="FunFam" id="3.40.20.10:FF:000002">
    <property type="entry name" value="Gelsolin"/>
    <property type="match status" value="1"/>
</dbReference>
<feature type="chain" id="PRO_5040131395" description="Gelsolin-like domain-containing protein" evidence="2">
    <location>
        <begin position="29"/>
        <end position="527"/>
    </location>
</feature>
<name>A0A9N9MCT7_9CUCU</name>
<dbReference type="Pfam" id="PF00626">
    <property type="entry name" value="Gelsolin"/>
    <property type="match status" value="4"/>
</dbReference>
<accession>A0A9N9MCT7</accession>
<proteinExistence type="predicted"/>
<dbReference type="PANTHER" id="PTHR11977">
    <property type="entry name" value="VILLIN"/>
    <property type="match status" value="1"/>
</dbReference>
<dbReference type="InterPro" id="IPR029006">
    <property type="entry name" value="ADF-H/Gelsolin-like_dom_sf"/>
</dbReference>
<sequence length="527" mass="58716">MTKTTIITCGGSFACLLLLATFSSSARAAVAHSQSAQRQQSQHNTQIMDPAFARAGQQAGLEIWRVEDFKPVPYPKNQYGKFYSGDSYVVLNTKVNKRGDKSWDLHFWLGAETSQDEAGSAAILAVQLDDHLGGAPIQHREKQDHESQLFLSYFKSGIRYQPGGVASGFRHVDREAAETRLFQVKGSRNIRVKEVDPSIASMNKGDCFILDVGKNIYVYVGASSKRIEKLKATAAANQIRDQDHGGKSKVTIVDEYSPQSDFDTFFSALGGGSREAVPEAATGGDDAQFETSEERAAALFRVTDSSGSLRVEPIASRPLEQGLLEDGDVFILDTNNADVFVWVGRRASPTEKRESIKKADAYLAQHRRPSWTHVERIAQGAEPAAFTQYFRSWQGTGEARGRLVRSADQPRLFHALLRPGSTKFQVTEVYDFDQDDLNTDDIMFLDVPVKNTVFLWIGAGADAEEKERSGEVVQAYLKKNGREDTTINTVHQNKEDEDFKAHFSGWNPQLWENQVDVRQLAKNYEQD</sequence>
<dbReference type="InterPro" id="IPR007123">
    <property type="entry name" value="Gelsolin-like_dom"/>
</dbReference>
<dbReference type="SUPFAM" id="SSF55753">
    <property type="entry name" value="Actin depolymerizing proteins"/>
    <property type="match status" value="4"/>
</dbReference>
<evidence type="ECO:0000313" key="5">
    <source>
        <dbReference type="Proteomes" id="UP001152799"/>
    </source>
</evidence>
<keyword evidence="2" id="KW-0732">Signal</keyword>
<keyword evidence="1" id="KW-0677">Repeat</keyword>
<feature type="domain" description="Gelsolin-like" evidence="3">
    <location>
        <begin position="70"/>
        <end position="151"/>
    </location>
</feature>
<keyword evidence="5" id="KW-1185">Reference proteome</keyword>
<dbReference type="CDD" id="cd11290">
    <property type="entry name" value="gelsolin_S1_like"/>
    <property type="match status" value="1"/>
</dbReference>
<dbReference type="AlphaFoldDB" id="A0A9N9MCT7"/>
<dbReference type="PANTHER" id="PTHR11977:SF123">
    <property type="entry name" value="GELSOLIN"/>
    <property type="match status" value="1"/>
</dbReference>
<feature type="signal peptide" evidence="2">
    <location>
        <begin position="1"/>
        <end position="28"/>
    </location>
</feature>
<reference evidence="4" key="1">
    <citation type="submission" date="2022-01" db="EMBL/GenBank/DDBJ databases">
        <authorList>
            <person name="King R."/>
        </authorList>
    </citation>
    <scope>NUCLEOTIDE SEQUENCE</scope>
</reference>
<organism evidence="4 5">
    <name type="scientific">Ceutorhynchus assimilis</name>
    <name type="common">cabbage seed weevil</name>
    <dbReference type="NCBI Taxonomy" id="467358"/>
    <lineage>
        <taxon>Eukaryota</taxon>
        <taxon>Metazoa</taxon>
        <taxon>Ecdysozoa</taxon>
        <taxon>Arthropoda</taxon>
        <taxon>Hexapoda</taxon>
        <taxon>Insecta</taxon>
        <taxon>Pterygota</taxon>
        <taxon>Neoptera</taxon>
        <taxon>Endopterygota</taxon>
        <taxon>Coleoptera</taxon>
        <taxon>Polyphaga</taxon>
        <taxon>Cucujiformia</taxon>
        <taxon>Curculionidae</taxon>
        <taxon>Ceutorhynchinae</taxon>
        <taxon>Ceutorhynchus</taxon>
    </lineage>
</organism>
<dbReference type="GO" id="GO:0051015">
    <property type="term" value="F:actin filament binding"/>
    <property type="evidence" value="ECO:0007669"/>
    <property type="project" value="InterPro"/>
</dbReference>
<feature type="domain" description="Gelsolin-like" evidence="3">
    <location>
        <begin position="189"/>
        <end position="256"/>
    </location>
</feature>
<dbReference type="PRINTS" id="PR00597">
    <property type="entry name" value="GELSOLIN"/>
</dbReference>
<protein>
    <recommendedName>
        <fullName evidence="3">Gelsolin-like domain-containing protein</fullName>
    </recommendedName>
</protein>
<dbReference type="SMART" id="SM00262">
    <property type="entry name" value="GEL"/>
    <property type="match status" value="4"/>
</dbReference>
<dbReference type="InterPro" id="IPR007122">
    <property type="entry name" value="Villin/Gelsolin"/>
</dbReference>
<gene>
    <name evidence="4" type="ORF">CEUTPL_LOCUS2434</name>
</gene>
<dbReference type="CDD" id="cd11292">
    <property type="entry name" value="gelsolin_S3_like"/>
    <property type="match status" value="1"/>
</dbReference>
<dbReference type="PROSITE" id="PS51257">
    <property type="entry name" value="PROKAR_LIPOPROTEIN"/>
    <property type="match status" value="1"/>
</dbReference>
<feature type="domain" description="Gelsolin-like" evidence="3">
    <location>
        <begin position="316"/>
        <end position="386"/>
    </location>
</feature>
<feature type="domain" description="Gelsolin-like" evidence="3">
    <location>
        <begin position="424"/>
        <end position="499"/>
    </location>
</feature>
<dbReference type="Gene3D" id="3.40.20.10">
    <property type="entry name" value="Severin"/>
    <property type="match status" value="4"/>
</dbReference>
<evidence type="ECO:0000256" key="2">
    <source>
        <dbReference type="SAM" id="SignalP"/>
    </source>
</evidence>
<dbReference type="CDD" id="cd11289">
    <property type="entry name" value="gelsolin_S2_like"/>
    <property type="match status" value="1"/>
</dbReference>
<evidence type="ECO:0000313" key="4">
    <source>
        <dbReference type="EMBL" id="CAG9761740.1"/>
    </source>
</evidence>
<dbReference type="EMBL" id="OU892286">
    <property type="protein sequence ID" value="CAG9761740.1"/>
    <property type="molecule type" value="Genomic_DNA"/>
</dbReference>